<dbReference type="InterPro" id="IPR018604">
    <property type="entry name" value="YycI-like"/>
</dbReference>
<evidence type="ECO:0000313" key="4">
    <source>
        <dbReference type="Proteomes" id="UP000288623"/>
    </source>
</evidence>
<feature type="domain" description="Regulatory protein YycH-like" evidence="2">
    <location>
        <begin position="42"/>
        <end position="257"/>
    </location>
</feature>
<organism evidence="3 4">
    <name type="scientific">Candidatus Kurthia intestinigallinarum</name>
    <dbReference type="NCBI Taxonomy" id="1562256"/>
    <lineage>
        <taxon>Bacteria</taxon>
        <taxon>Bacillati</taxon>
        <taxon>Bacillota</taxon>
        <taxon>Bacilli</taxon>
        <taxon>Bacillales</taxon>
        <taxon>Caryophanaceae</taxon>
        <taxon>Kurthia</taxon>
    </lineage>
</organism>
<evidence type="ECO:0000259" key="2">
    <source>
        <dbReference type="Pfam" id="PF09648"/>
    </source>
</evidence>
<keyword evidence="1" id="KW-0812">Transmembrane</keyword>
<dbReference type="EMBL" id="JTFC01000022">
    <property type="protein sequence ID" value="RUS57523.1"/>
    <property type="molecule type" value="Genomic_DNA"/>
</dbReference>
<sequence>MDWNKTKTIFIIVFSILNVFLYSMYVNSYNEAKKLETLGQINVDDELKASHITIDQLPTDVKKISYISGKTRPFEEADLASYKENQKFVISTSGLILRSALITPYPVKEFNEQSLSAFVASYAPLGEEYKLFSIDNEKRIAIFFQTIQNHTIFYNESAYIKVTWNEDNAITGYEQTAFQNLKTFGEKNTLIGANQAVKTLFEKGYLPEYAHVKSAELGYSTLVPLTETRVLSPTWRIHVELKEKDDTIREADFFVNANAVDGQVIDMQENKESIESN</sequence>
<dbReference type="AlphaFoldDB" id="A0A433RW82"/>
<evidence type="ECO:0000256" key="1">
    <source>
        <dbReference type="SAM" id="Phobius"/>
    </source>
</evidence>
<accession>A0A433RW82</accession>
<dbReference type="Gene3D" id="2.40.128.690">
    <property type="entry name" value="YycH protein, domain 3-like"/>
    <property type="match status" value="1"/>
</dbReference>
<dbReference type="Pfam" id="PF09648">
    <property type="entry name" value="YycI"/>
    <property type="match status" value="1"/>
</dbReference>
<comment type="caution">
    <text evidence="3">The sequence shown here is derived from an EMBL/GenBank/DDBJ whole genome shotgun (WGS) entry which is preliminary data.</text>
</comment>
<dbReference type="GO" id="GO:0016020">
    <property type="term" value="C:membrane"/>
    <property type="evidence" value="ECO:0007669"/>
    <property type="project" value="InterPro"/>
</dbReference>
<name>A0A433RW82_9BACL</name>
<dbReference type="RefSeq" id="WP_126989951.1">
    <property type="nucleotide sequence ID" value="NZ_JTFC01000022.1"/>
</dbReference>
<evidence type="ECO:0000313" key="3">
    <source>
        <dbReference type="EMBL" id="RUS57523.1"/>
    </source>
</evidence>
<proteinExistence type="predicted"/>
<dbReference type="OrthoDB" id="2388036at2"/>
<dbReference type="Proteomes" id="UP000288623">
    <property type="component" value="Unassembled WGS sequence"/>
</dbReference>
<keyword evidence="1" id="KW-1133">Transmembrane helix</keyword>
<protein>
    <recommendedName>
        <fullName evidence="2">Regulatory protein YycH-like domain-containing protein</fullName>
    </recommendedName>
</protein>
<feature type="transmembrane region" description="Helical" evidence="1">
    <location>
        <begin position="6"/>
        <end position="25"/>
    </location>
</feature>
<keyword evidence="1" id="KW-0472">Membrane</keyword>
<gene>
    <name evidence="3" type="ORF">QI30_05575</name>
</gene>
<reference evidence="3 4" key="1">
    <citation type="submission" date="2014-11" db="EMBL/GenBank/DDBJ databases">
        <title>Genome sequence and analysis of novel Kurthia sp.</title>
        <authorList>
            <person name="Lawson J.N."/>
            <person name="Gonzalez J.E."/>
            <person name="Rinauldi L."/>
            <person name="Xuan Z."/>
            <person name="Firman A."/>
            <person name="Shaddox L."/>
            <person name="Trudeau A."/>
            <person name="Shah S."/>
            <person name="Reiman D."/>
        </authorList>
    </citation>
    <scope>NUCLEOTIDE SEQUENCE [LARGE SCALE GENOMIC DNA]</scope>
    <source>
        <strain evidence="3 4">3B1D</strain>
    </source>
</reference>
<keyword evidence="4" id="KW-1185">Reference proteome</keyword>